<dbReference type="InterPro" id="IPR010712">
    <property type="entry name" value="Arsenical-R_ArsD"/>
</dbReference>
<sequence>MATIQIFDPALCCSSGVCGVDVDQALVGFAADADWAKANGAQLERFNLAQQPLAFAQNPTVKAFLERSGADALPLILVDGEVALAGRYPSRAELGRWAGIAAAGAPPAQGGRCSGGRCC</sequence>
<dbReference type="Pfam" id="PF06953">
    <property type="entry name" value="ArsD"/>
    <property type="match status" value="1"/>
</dbReference>
<gene>
    <name evidence="1" type="primary">arsD</name>
    <name evidence="1" type="ORF">H3H36_22940</name>
</gene>
<dbReference type="Gene3D" id="3.40.30.10">
    <property type="entry name" value="Glutaredoxin"/>
    <property type="match status" value="1"/>
</dbReference>
<dbReference type="GO" id="GO:0045892">
    <property type="term" value="P:negative regulation of DNA-templated transcription"/>
    <property type="evidence" value="ECO:0007669"/>
    <property type="project" value="InterPro"/>
</dbReference>
<keyword evidence="2" id="KW-1185">Reference proteome</keyword>
<dbReference type="GO" id="GO:0003677">
    <property type="term" value="F:DNA binding"/>
    <property type="evidence" value="ECO:0007669"/>
    <property type="project" value="InterPro"/>
</dbReference>
<evidence type="ECO:0000313" key="2">
    <source>
        <dbReference type="Proteomes" id="UP000566711"/>
    </source>
</evidence>
<dbReference type="RefSeq" id="WP_182220385.1">
    <property type="nucleotide sequence ID" value="NZ_JACEZS010000027.1"/>
</dbReference>
<dbReference type="AlphaFoldDB" id="A0A7W2I946"/>
<reference evidence="1 2" key="1">
    <citation type="submission" date="2020-07" db="EMBL/GenBank/DDBJ databases">
        <title>Novel species isolated from subtropical streams in China.</title>
        <authorList>
            <person name="Lu H."/>
        </authorList>
    </citation>
    <scope>NUCLEOTIDE SEQUENCE [LARGE SCALE GENOMIC DNA]</scope>
    <source>
        <strain evidence="1 2">FT3S</strain>
    </source>
</reference>
<dbReference type="NCBIfam" id="NF033727">
    <property type="entry name" value="chaperon_ArsD"/>
    <property type="match status" value="1"/>
</dbReference>
<evidence type="ECO:0000313" key="1">
    <source>
        <dbReference type="EMBL" id="MBA5608209.1"/>
    </source>
</evidence>
<dbReference type="GO" id="GO:0046685">
    <property type="term" value="P:response to arsenic-containing substance"/>
    <property type="evidence" value="ECO:0007669"/>
    <property type="project" value="InterPro"/>
</dbReference>
<comment type="caution">
    <text evidence="1">The sequence shown here is derived from an EMBL/GenBank/DDBJ whole genome shotgun (WGS) entry which is preliminary data.</text>
</comment>
<accession>A0A7W2I946</accession>
<proteinExistence type="predicted"/>
<protein>
    <submittedName>
        <fullName evidence="1">Arsenite efflux transporter metallochaperone ArsD</fullName>
    </submittedName>
</protein>
<name>A0A7W2I946_9BURK</name>
<dbReference type="EMBL" id="JACEZS010000027">
    <property type="protein sequence ID" value="MBA5608209.1"/>
    <property type="molecule type" value="Genomic_DNA"/>
</dbReference>
<organism evidence="1 2">
    <name type="scientific">Rugamonas fusca</name>
    <dbReference type="NCBI Taxonomy" id="2758568"/>
    <lineage>
        <taxon>Bacteria</taxon>
        <taxon>Pseudomonadati</taxon>
        <taxon>Pseudomonadota</taxon>
        <taxon>Betaproteobacteria</taxon>
        <taxon>Burkholderiales</taxon>
        <taxon>Oxalobacteraceae</taxon>
        <taxon>Telluria group</taxon>
        <taxon>Rugamonas</taxon>
    </lineage>
</organism>
<dbReference type="Proteomes" id="UP000566711">
    <property type="component" value="Unassembled WGS sequence"/>
</dbReference>